<sequence length="653" mass="74456">MPKRTNNAAGPTRKSARLERRRHEKHINTCPCLQKGIVGLTANAEKKFPASRCSPGLDLQKEIAEIRAYPIVLLDNKHKYLERFNIRRVNIRRRELPVLAPEQSNTIVIKSKNLHYSVDGSSKSTAEEIYFPPPITPEYESPREPCDMDIDSSPSVITSDARNGEDTCATIMSSDSDTDSLGTVHRRTISTIHYAVKQQQGWQTEGLRSKHTNKTTHPVIEDAFFIPRHPNSDVHIPTNTRYTIFALADGHGGAQAAKYFCRHVPRKIREIVNSKDKWDFRDVNDQRIFREKIKAIHKALDQRFLTLQKRKFVDWQRRGCPEPIPEDQGSTLNLVILYNGVAVISNLGDSKTIICRTAQQRRNSKIKLRLNLTFQTVDHSPGHPDKAYHIHNNGGVFRRVEDEKIIKPKIQPPPTPSSFSSGCMQTSYSKFYSSLLKARVCRPEGFQNCYGLVNNASVNIGDAMGDLYFKLDPPLFQCDPDVDFVELETGVEYVGILAPDGLWDHMTVRMPEFVRKTAKYLEERRMWDEFEYARKAIELDNSSKFNKRNKCNGHNKKDKNNNKIVVDDDHQDMDERSKDSIPVCRMNKTKTIANGTNSVTPVTSSRILSTTSLKELAKVLCDREGDALGIFERDQGRYDDCTVIAFTVKFEED</sequence>
<dbReference type="InterPro" id="IPR001932">
    <property type="entry name" value="PPM-type_phosphatase-like_dom"/>
</dbReference>
<evidence type="ECO:0000256" key="1">
    <source>
        <dbReference type="SAM" id="MobiDB-lite"/>
    </source>
</evidence>
<evidence type="ECO:0000313" key="4">
    <source>
        <dbReference type="Proteomes" id="UP000789572"/>
    </source>
</evidence>
<reference evidence="3" key="1">
    <citation type="submission" date="2021-06" db="EMBL/GenBank/DDBJ databases">
        <authorList>
            <person name="Kallberg Y."/>
            <person name="Tangrot J."/>
            <person name="Rosling A."/>
        </authorList>
    </citation>
    <scope>NUCLEOTIDE SEQUENCE</scope>
    <source>
        <strain evidence="3">IA702</strain>
    </source>
</reference>
<organism evidence="3 4">
    <name type="scientific">Paraglomus occultum</name>
    <dbReference type="NCBI Taxonomy" id="144539"/>
    <lineage>
        <taxon>Eukaryota</taxon>
        <taxon>Fungi</taxon>
        <taxon>Fungi incertae sedis</taxon>
        <taxon>Mucoromycota</taxon>
        <taxon>Glomeromycotina</taxon>
        <taxon>Glomeromycetes</taxon>
        <taxon>Paraglomerales</taxon>
        <taxon>Paraglomeraceae</taxon>
        <taxon>Paraglomus</taxon>
    </lineage>
</organism>
<dbReference type="InterPro" id="IPR036457">
    <property type="entry name" value="PPM-type-like_dom_sf"/>
</dbReference>
<protein>
    <submittedName>
        <fullName evidence="3">10464_t:CDS:1</fullName>
    </submittedName>
</protein>
<dbReference type="OrthoDB" id="10025511at2759"/>
<dbReference type="Pfam" id="PF00481">
    <property type="entry name" value="PP2C"/>
    <property type="match status" value="2"/>
</dbReference>
<feature type="region of interest" description="Disordered" evidence="1">
    <location>
        <begin position="1"/>
        <end position="22"/>
    </location>
</feature>
<dbReference type="EMBL" id="CAJVPJ010000148">
    <property type="protein sequence ID" value="CAG8486114.1"/>
    <property type="molecule type" value="Genomic_DNA"/>
</dbReference>
<name>A0A9N8WG44_9GLOM</name>
<gene>
    <name evidence="3" type="ORF">POCULU_LOCUS1811</name>
</gene>
<dbReference type="AlphaFoldDB" id="A0A9N8WG44"/>
<evidence type="ECO:0000313" key="3">
    <source>
        <dbReference type="EMBL" id="CAG8486114.1"/>
    </source>
</evidence>
<dbReference type="SMART" id="SM00332">
    <property type="entry name" value="PP2Cc"/>
    <property type="match status" value="1"/>
</dbReference>
<feature type="domain" description="PPM-type phosphatase" evidence="2">
    <location>
        <begin position="216"/>
        <end position="648"/>
    </location>
</feature>
<dbReference type="Gene3D" id="3.60.40.10">
    <property type="entry name" value="PPM-type phosphatase domain"/>
    <property type="match status" value="1"/>
</dbReference>
<feature type="compositionally biased region" description="Basic and acidic residues" evidence="1">
    <location>
        <begin position="558"/>
        <end position="577"/>
    </location>
</feature>
<dbReference type="Proteomes" id="UP000789572">
    <property type="component" value="Unassembled WGS sequence"/>
</dbReference>
<keyword evidence="4" id="KW-1185">Reference proteome</keyword>
<dbReference type="PANTHER" id="PTHR13832">
    <property type="entry name" value="PROTEIN PHOSPHATASE 2C"/>
    <property type="match status" value="1"/>
</dbReference>
<dbReference type="PANTHER" id="PTHR13832:SF668">
    <property type="entry name" value="PROTEIN PHOSPHATASE 2C 39-RELATED"/>
    <property type="match status" value="1"/>
</dbReference>
<comment type="caution">
    <text evidence="3">The sequence shown here is derived from an EMBL/GenBank/DDBJ whole genome shotgun (WGS) entry which is preliminary data.</text>
</comment>
<dbReference type="GO" id="GO:0004722">
    <property type="term" value="F:protein serine/threonine phosphatase activity"/>
    <property type="evidence" value="ECO:0007669"/>
    <property type="project" value="InterPro"/>
</dbReference>
<dbReference type="PROSITE" id="PS51746">
    <property type="entry name" value="PPM_2"/>
    <property type="match status" value="1"/>
</dbReference>
<feature type="region of interest" description="Disordered" evidence="1">
    <location>
        <begin position="548"/>
        <end position="577"/>
    </location>
</feature>
<proteinExistence type="predicted"/>
<accession>A0A9N8WG44</accession>
<dbReference type="InterPro" id="IPR015655">
    <property type="entry name" value="PP2C"/>
</dbReference>
<dbReference type="CDD" id="cd00143">
    <property type="entry name" value="PP2Cc"/>
    <property type="match status" value="1"/>
</dbReference>
<dbReference type="SUPFAM" id="SSF81606">
    <property type="entry name" value="PP2C-like"/>
    <property type="match status" value="1"/>
</dbReference>
<evidence type="ECO:0000259" key="2">
    <source>
        <dbReference type="PROSITE" id="PS51746"/>
    </source>
</evidence>
<feature type="compositionally biased region" description="Basic residues" evidence="1">
    <location>
        <begin position="548"/>
        <end position="557"/>
    </location>
</feature>